<evidence type="ECO:0000256" key="6">
    <source>
        <dbReference type="SAM" id="Phobius"/>
    </source>
</evidence>
<name>A0A1J7JMH8_9PEZI</name>
<feature type="transmembrane region" description="Helical" evidence="6">
    <location>
        <begin position="295"/>
        <end position="315"/>
    </location>
</feature>
<feature type="transmembrane region" description="Helical" evidence="6">
    <location>
        <begin position="227"/>
        <end position="246"/>
    </location>
</feature>
<reference evidence="8 9" key="1">
    <citation type="submission" date="2016-10" db="EMBL/GenBank/DDBJ databases">
        <title>Draft genome sequence of Coniochaeta ligniaria NRRL30616, a lignocellulolytic fungus for bioabatement of inhibitors in plant biomass hydrolysates.</title>
        <authorList>
            <consortium name="DOE Joint Genome Institute"/>
            <person name="Jimenez D.J."/>
            <person name="Hector R.E."/>
            <person name="Riley R."/>
            <person name="Sun H."/>
            <person name="Grigoriev I.V."/>
            <person name="Van Elsas J.D."/>
            <person name="Nichols N.N."/>
        </authorList>
    </citation>
    <scope>NUCLEOTIDE SEQUENCE [LARGE SCALE GENOMIC DNA]</scope>
    <source>
        <strain evidence="8 9">NRRL 30616</strain>
    </source>
</reference>
<evidence type="ECO:0000313" key="8">
    <source>
        <dbReference type="EMBL" id="OIW34601.1"/>
    </source>
</evidence>
<dbReference type="GO" id="GO:0005886">
    <property type="term" value="C:plasma membrane"/>
    <property type="evidence" value="ECO:0007669"/>
    <property type="project" value="TreeGrafter"/>
</dbReference>
<keyword evidence="9" id="KW-1185">Reference proteome</keyword>
<feature type="transmembrane region" description="Helical" evidence="6">
    <location>
        <begin position="468"/>
        <end position="493"/>
    </location>
</feature>
<dbReference type="Proteomes" id="UP000182658">
    <property type="component" value="Unassembled WGS sequence"/>
</dbReference>
<feature type="transmembrane region" description="Helical" evidence="6">
    <location>
        <begin position="440"/>
        <end position="462"/>
    </location>
</feature>
<dbReference type="GO" id="GO:0022857">
    <property type="term" value="F:transmembrane transporter activity"/>
    <property type="evidence" value="ECO:0007669"/>
    <property type="project" value="InterPro"/>
</dbReference>
<feature type="transmembrane region" description="Helical" evidence="6">
    <location>
        <begin position="335"/>
        <end position="355"/>
    </location>
</feature>
<feature type="region of interest" description="Disordered" evidence="5">
    <location>
        <begin position="1"/>
        <end position="33"/>
    </location>
</feature>
<evidence type="ECO:0000256" key="3">
    <source>
        <dbReference type="ARBA" id="ARBA00022989"/>
    </source>
</evidence>
<feature type="transmembrane region" description="Helical" evidence="6">
    <location>
        <begin position="167"/>
        <end position="185"/>
    </location>
</feature>
<feature type="transmembrane region" description="Helical" evidence="6">
    <location>
        <begin position="412"/>
        <end position="433"/>
    </location>
</feature>
<gene>
    <name evidence="8" type="ORF">CONLIGDRAFT_675569</name>
</gene>
<evidence type="ECO:0000313" key="9">
    <source>
        <dbReference type="Proteomes" id="UP000182658"/>
    </source>
</evidence>
<feature type="transmembrane region" description="Helical" evidence="6">
    <location>
        <begin position="197"/>
        <end position="221"/>
    </location>
</feature>
<dbReference type="InterPro" id="IPR036259">
    <property type="entry name" value="MFS_trans_sf"/>
</dbReference>
<feature type="domain" description="Major facilitator superfamily (MFS) profile" evidence="7">
    <location>
        <begin position="73"/>
        <end position="501"/>
    </location>
</feature>
<dbReference type="Gene3D" id="1.20.1250.20">
    <property type="entry name" value="MFS general substrate transporter like domains"/>
    <property type="match status" value="1"/>
</dbReference>
<feature type="transmembrane region" description="Helical" evidence="6">
    <location>
        <begin position="139"/>
        <end position="161"/>
    </location>
</feature>
<evidence type="ECO:0000259" key="7">
    <source>
        <dbReference type="PROSITE" id="PS50850"/>
    </source>
</evidence>
<dbReference type="InterPro" id="IPR020846">
    <property type="entry name" value="MFS_dom"/>
</dbReference>
<dbReference type="Pfam" id="PF07690">
    <property type="entry name" value="MFS_1"/>
    <property type="match status" value="1"/>
</dbReference>
<accession>A0A1J7JMH8</accession>
<dbReference type="FunFam" id="1.20.1250.20:FF:000318">
    <property type="entry name" value="MFS multidrug transporter, putative"/>
    <property type="match status" value="1"/>
</dbReference>
<keyword evidence="3 6" id="KW-1133">Transmembrane helix</keyword>
<dbReference type="STRING" id="1408157.A0A1J7JMH8"/>
<dbReference type="EMBL" id="KV875093">
    <property type="protein sequence ID" value="OIW34601.1"/>
    <property type="molecule type" value="Genomic_DNA"/>
</dbReference>
<comment type="subcellular location">
    <subcellularLocation>
        <location evidence="1">Membrane</location>
        <topology evidence="1">Multi-pass membrane protein</topology>
    </subcellularLocation>
</comment>
<organism evidence="8 9">
    <name type="scientific">Coniochaeta ligniaria NRRL 30616</name>
    <dbReference type="NCBI Taxonomy" id="1408157"/>
    <lineage>
        <taxon>Eukaryota</taxon>
        <taxon>Fungi</taxon>
        <taxon>Dikarya</taxon>
        <taxon>Ascomycota</taxon>
        <taxon>Pezizomycotina</taxon>
        <taxon>Sordariomycetes</taxon>
        <taxon>Sordariomycetidae</taxon>
        <taxon>Coniochaetales</taxon>
        <taxon>Coniochaetaceae</taxon>
        <taxon>Coniochaeta</taxon>
    </lineage>
</organism>
<dbReference type="InterPro" id="IPR011701">
    <property type="entry name" value="MFS"/>
</dbReference>
<dbReference type="SUPFAM" id="SSF103473">
    <property type="entry name" value="MFS general substrate transporter"/>
    <property type="match status" value="1"/>
</dbReference>
<keyword evidence="4 6" id="KW-0472">Membrane</keyword>
<dbReference type="PANTHER" id="PTHR23502">
    <property type="entry name" value="MAJOR FACILITATOR SUPERFAMILY"/>
    <property type="match status" value="1"/>
</dbReference>
<evidence type="ECO:0000256" key="1">
    <source>
        <dbReference type="ARBA" id="ARBA00004141"/>
    </source>
</evidence>
<dbReference type="PROSITE" id="PS50850">
    <property type="entry name" value="MFS"/>
    <property type="match status" value="1"/>
</dbReference>
<dbReference type="PANTHER" id="PTHR23502:SF2">
    <property type="entry name" value="TRANSPORTER, PUTATIVE (AFU_ORTHOLOGUE AFUA_2G08910)-RELATED"/>
    <property type="match status" value="1"/>
</dbReference>
<feature type="transmembrane region" description="Helical" evidence="6">
    <location>
        <begin position="109"/>
        <end position="127"/>
    </location>
</feature>
<evidence type="ECO:0000256" key="2">
    <source>
        <dbReference type="ARBA" id="ARBA00022692"/>
    </source>
</evidence>
<proteinExistence type="predicted"/>
<evidence type="ECO:0000256" key="4">
    <source>
        <dbReference type="ARBA" id="ARBA00023136"/>
    </source>
</evidence>
<evidence type="ECO:0000256" key="5">
    <source>
        <dbReference type="SAM" id="MobiDB-lite"/>
    </source>
</evidence>
<dbReference type="AlphaFoldDB" id="A0A1J7JMH8"/>
<feature type="transmembrane region" description="Helical" evidence="6">
    <location>
        <begin position="71"/>
        <end position="89"/>
    </location>
</feature>
<keyword evidence="2 6" id="KW-0812">Transmembrane</keyword>
<protein>
    <submittedName>
        <fullName evidence="8">MFS general substrate transporter</fullName>
    </submittedName>
</protein>
<dbReference type="OrthoDB" id="2585655at2759"/>
<feature type="transmembrane region" description="Helical" evidence="6">
    <location>
        <begin position="376"/>
        <end position="397"/>
    </location>
</feature>
<sequence>MDTRPASPTPSASDKIDLERNSSTPPTPGKAESNTMKHLEYLLARHGTLELDPMPDMNDADPYNWPKAEKVINIFLVAFHAMMSFFTAACIQSSFENIAEDLGTSLQRVSYLVSIVIAVLGVAPIIWRPLSERFGRRPILILSLIFSAVGNIGCAVSPSYATMGLCRAITAFFISPAAAIGSAVVSETFFKRERATYIGVWTLMLTLGVPVAPFIFGFVTMRVGYRWTYWILAITNGAQLLLYVFLGPETRYMRGQTHSGSTFTQEYLRFKRIDPTPIRLSDFLHPFTLFTRSRVLLPTLAYAMVFCLGAVFTTLEIPQLYVEKFHLNPQQMGLQYISIIVGSVIGEQLGGVMSDRWMRARQAKVGPSGRTVAPEYRLWLSYGGYLLAIVGIVVFVVQTDRADSTWNVTPDIGAGIAAAGNQIVTTVLITYAVDCYREEAASVGVFVTFVRQMWGFIGPFWFPEMIRSVGLSACAGIMTAMIVAVSVLPTIYLQFWKGNSRVRQ</sequence>
<dbReference type="InParanoid" id="A0A1J7JMH8"/>